<protein>
    <submittedName>
        <fullName evidence="1">Uncharacterized protein</fullName>
    </submittedName>
</protein>
<dbReference type="Proteomes" id="UP000652761">
    <property type="component" value="Unassembled WGS sequence"/>
</dbReference>
<dbReference type="AlphaFoldDB" id="A0A843TPW0"/>
<comment type="caution">
    <text evidence="1">The sequence shown here is derived from an EMBL/GenBank/DDBJ whole genome shotgun (WGS) entry which is preliminary data.</text>
</comment>
<dbReference type="EMBL" id="NMUH01000100">
    <property type="protein sequence ID" value="MQL71504.1"/>
    <property type="molecule type" value="Genomic_DNA"/>
</dbReference>
<sequence length="123" mass="13403">MPLGVVWGTPGCGIPVVGLPASVTTAERVATLEEASPRSGSSQPSLLSRQELCRDLLSQRDLGPVTMALTVVMVSQQLRRVGQDLVRLGCFPGHGWRVGVCLRARCALRTFWWERGRLPPCVH</sequence>
<organism evidence="1 2">
    <name type="scientific">Colocasia esculenta</name>
    <name type="common">Wild taro</name>
    <name type="synonym">Arum esculentum</name>
    <dbReference type="NCBI Taxonomy" id="4460"/>
    <lineage>
        <taxon>Eukaryota</taxon>
        <taxon>Viridiplantae</taxon>
        <taxon>Streptophyta</taxon>
        <taxon>Embryophyta</taxon>
        <taxon>Tracheophyta</taxon>
        <taxon>Spermatophyta</taxon>
        <taxon>Magnoliopsida</taxon>
        <taxon>Liliopsida</taxon>
        <taxon>Araceae</taxon>
        <taxon>Aroideae</taxon>
        <taxon>Colocasieae</taxon>
        <taxon>Colocasia</taxon>
    </lineage>
</organism>
<name>A0A843TPW0_COLES</name>
<accession>A0A843TPW0</accession>
<evidence type="ECO:0000313" key="2">
    <source>
        <dbReference type="Proteomes" id="UP000652761"/>
    </source>
</evidence>
<evidence type="ECO:0000313" key="1">
    <source>
        <dbReference type="EMBL" id="MQL71504.1"/>
    </source>
</evidence>
<proteinExistence type="predicted"/>
<gene>
    <name evidence="1" type="ORF">Taro_003828</name>
</gene>
<reference evidence="1" key="1">
    <citation type="submission" date="2017-07" db="EMBL/GenBank/DDBJ databases">
        <title>Taro Niue Genome Assembly and Annotation.</title>
        <authorList>
            <person name="Atibalentja N."/>
            <person name="Keating K."/>
            <person name="Fields C.J."/>
        </authorList>
    </citation>
    <scope>NUCLEOTIDE SEQUENCE</scope>
    <source>
        <strain evidence="1">Niue_2</strain>
        <tissue evidence="1">Leaf</tissue>
    </source>
</reference>
<keyword evidence="2" id="KW-1185">Reference proteome</keyword>